<feature type="compositionally biased region" description="Basic and acidic residues" evidence="1">
    <location>
        <begin position="129"/>
        <end position="142"/>
    </location>
</feature>
<feature type="domain" description="LysM" evidence="3">
    <location>
        <begin position="206"/>
        <end position="255"/>
    </location>
</feature>
<dbReference type="Proteomes" id="UP001575105">
    <property type="component" value="Unassembled WGS sequence"/>
</dbReference>
<gene>
    <name evidence="4" type="ORF">ACERK3_08610</name>
</gene>
<dbReference type="CDD" id="cd00118">
    <property type="entry name" value="LysM"/>
    <property type="match status" value="2"/>
</dbReference>
<dbReference type="Gene3D" id="3.10.350.10">
    <property type="entry name" value="LysM domain"/>
    <property type="match status" value="3"/>
</dbReference>
<keyword evidence="2" id="KW-0812">Transmembrane</keyword>
<evidence type="ECO:0000256" key="1">
    <source>
        <dbReference type="SAM" id="MobiDB-lite"/>
    </source>
</evidence>
<dbReference type="InterPro" id="IPR036779">
    <property type="entry name" value="LysM_dom_sf"/>
</dbReference>
<sequence length="416" mass="44995">MTRETKVGLLIGMGVILLIGIIVSDTLSVARQGPADLADHGDRSQDSIFRPGPGDGLSHREQLALNDRADREMREQRRDPLPASEDAETRRRRAAAEQAEAQRRAAAAGRQLPTALSLDDGRSAQTSRRAAEPAPEARESRDVPSINLSHDWIFHTPEPVEPDEPRRDASASQRVAEAEPTSPAAEVSRVDTAVRSATPTRAAAQVTHEVQRGESLYVIARNYYGSGEYWRRIAEANPDTVGSEGRVSAGTELVIPDRSSLTLRDAGFEPVGTERAVRVEDVTRSRSQQQREIEVGSGDTLSGLAARHLGSASRWRELLEANSDKLDSDTALRAGMTLKLPSGSAAGSGGSSASRDSGRSSGGSSRQYTVRGGDSLTRIAQRELGDGERWRDIYDANRDQLPSPDSLRVGQTLRLP</sequence>
<protein>
    <submittedName>
        <fullName evidence="4">LysM peptidoglycan-binding domain-containing protein</fullName>
    </submittedName>
</protein>
<dbReference type="RefSeq" id="WP_425345278.1">
    <property type="nucleotide sequence ID" value="NZ_JBGUBD010000004.1"/>
</dbReference>
<feature type="transmembrane region" description="Helical" evidence="2">
    <location>
        <begin position="7"/>
        <end position="24"/>
    </location>
</feature>
<feature type="compositionally biased region" description="Basic and acidic residues" evidence="1">
    <location>
        <begin position="380"/>
        <end position="398"/>
    </location>
</feature>
<name>A0ABV4U499_9BACT</name>
<keyword evidence="5" id="KW-1185">Reference proteome</keyword>
<dbReference type="InterPro" id="IPR052196">
    <property type="entry name" value="Bact_Kbp"/>
</dbReference>
<feature type="compositionally biased region" description="Basic and acidic residues" evidence="1">
    <location>
        <begin position="57"/>
        <end position="80"/>
    </location>
</feature>
<organism evidence="4 5">
    <name type="scientific">Natronomicrosphaera hydrolytica</name>
    <dbReference type="NCBI Taxonomy" id="3242702"/>
    <lineage>
        <taxon>Bacteria</taxon>
        <taxon>Pseudomonadati</taxon>
        <taxon>Planctomycetota</taxon>
        <taxon>Phycisphaerae</taxon>
        <taxon>Phycisphaerales</taxon>
        <taxon>Phycisphaeraceae</taxon>
        <taxon>Natronomicrosphaera</taxon>
    </lineage>
</organism>
<evidence type="ECO:0000313" key="5">
    <source>
        <dbReference type="Proteomes" id="UP001575105"/>
    </source>
</evidence>
<evidence type="ECO:0000256" key="2">
    <source>
        <dbReference type="SAM" id="Phobius"/>
    </source>
</evidence>
<dbReference type="SMART" id="SM00257">
    <property type="entry name" value="LysM"/>
    <property type="match status" value="3"/>
</dbReference>
<evidence type="ECO:0000313" key="4">
    <source>
        <dbReference type="EMBL" id="MFA9478356.1"/>
    </source>
</evidence>
<feature type="region of interest" description="Disordered" evidence="1">
    <location>
        <begin position="339"/>
        <end position="416"/>
    </location>
</feature>
<accession>A0ABV4U499</accession>
<keyword evidence="2" id="KW-0472">Membrane</keyword>
<dbReference type="EMBL" id="JBGUBD010000004">
    <property type="protein sequence ID" value="MFA9478356.1"/>
    <property type="molecule type" value="Genomic_DNA"/>
</dbReference>
<dbReference type="PANTHER" id="PTHR34700:SF4">
    <property type="entry name" value="PHAGE-LIKE ELEMENT PBSX PROTEIN XKDP"/>
    <property type="match status" value="1"/>
</dbReference>
<feature type="domain" description="LysM" evidence="3">
    <location>
        <begin position="291"/>
        <end position="340"/>
    </location>
</feature>
<feature type="domain" description="LysM" evidence="3">
    <location>
        <begin position="366"/>
        <end position="415"/>
    </location>
</feature>
<keyword evidence="2" id="KW-1133">Transmembrane helix</keyword>
<dbReference type="PROSITE" id="PS51782">
    <property type="entry name" value="LYSM"/>
    <property type="match status" value="3"/>
</dbReference>
<dbReference type="PANTHER" id="PTHR34700">
    <property type="entry name" value="POTASSIUM BINDING PROTEIN KBP"/>
    <property type="match status" value="1"/>
</dbReference>
<feature type="region of interest" description="Disordered" evidence="1">
    <location>
        <begin position="35"/>
        <end position="196"/>
    </location>
</feature>
<reference evidence="4 5" key="1">
    <citation type="submission" date="2024-08" db="EMBL/GenBank/DDBJ databases">
        <title>Whole-genome sequencing of halo(alkali)philic microorganisms from hypersaline lakes.</title>
        <authorList>
            <person name="Sorokin D.Y."/>
            <person name="Merkel A.Y."/>
            <person name="Messina E."/>
            <person name="Yakimov M."/>
        </authorList>
    </citation>
    <scope>NUCLEOTIDE SEQUENCE [LARGE SCALE GENOMIC DNA]</scope>
    <source>
        <strain evidence="4 5">AB-hyl4</strain>
    </source>
</reference>
<dbReference type="InterPro" id="IPR018392">
    <property type="entry name" value="LysM"/>
</dbReference>
<comment type="caution">
    <text evidence="4">The sequence shown here is derived from an EMBL/GenBank/DDBJ whole genome shotgun (WGS) entry which is preliminary data.</text>
</comment>
<proteinExistence type="predicted"/>
<feature type="compositionally biased region" description="Low complexity" evidence="1">
    <location>
        <begin position="96"/>
        <end position="111"/>
    </location>
</feature>
<evidence type="ECO:0000259" key="3">
    <source>
        <dbReference type="PROSITE" id="PS51782"/>
    </source>
</evidence>
<dbReference type="SUPFAM" id="SSF54106">
    <property type="entry name" value="LysM domain"/>
    <property type="match status" value="1"/>
</dbReference>
<dbReference type="Pfam" id="PF01476">
    <property type="entry name" value="LysM"/>
    <property type="match status" value="3"/>
</dbReference>